<evidence type="ECO:0000256" key="1">
    <source>
        <dbReference type="ARBA" id="ARBA00004651"/>
    </source>
</evidence>
<evidence type="ECO:0000259" key="9">
    <source>
        <dbReference type="PROSITE" id="PS50928"/>
    </source>
</evidence>
<gene>
    <name evidence="10" type="ORF">H9815_14395</name>
</gene>
<dbReference type="InterPro" id="IPR050809">
    <property type="entry name" value="UgpAE/MalFG_permease"/>
</dbReference>
<dbReference type="EMBL" id="DXBY01000247">
    <property type="protein sequence ID" value="HIZ36959.1"/>
    <property type="molecule type" value="Genomic_DNA"/>
</dbReference>
<proteinExistence type="inferred from homology"/>
<organism evidence="10 11">
    <name type="scientific">Candidatus Ruania gallistercoris</name>
    <dbReference type="NCBI Taxonomy" id="2838746"/>
    <lineage>
        <taxon>Bacteria</taxon>
        <taxon>Bacillati</taxon>
        <taxon>Actinomycetota</taxon>
        <taxon>Actinomycetes</taxon>
        <taxon>Micrococcales</taxon>
        <taxon>Ruaniaceae</taxon>
        <taxon>Ruania</taxon>
    </lineage>
</organism>
<keyword evidence="3" id="KW-1003">Cell membrane</keyword>
<dbReference type="Proteomes" id="UP000824037">
    <property type="component" value="Unassembled WGS sequence"/>
</dbReference>
<feature type="domain" description="ABC transmembrane type-1" evidence="9">
    <location>
        <begin position="95"/>
        <end position="311"/>
    </location>
</feature>
<reference evidence="10" key="1">
    <citation type="journal article" date="2021" name="PeerJ">
        <title>Extensive microbial diversity within the chicken gut microbiome revealed by metagenomics and culture.</title>
        <authorList>
            <person name="Gilroy R."/>
            <person name="Ravi A."/>
            <person name="Getino M."/>
            <person name="Pursley I."/>
            <person name="Horton D.L."/>
            <person name="Alikhan N.F."/>
            <person name="Baker D."/>
            <person name="Gharbi K."/>
            <person name="Hall N."/>
            <person name="Watson M."/>
            <person name="Adriaenssens E.M."/>
            <person name="Foster-Nyarko E."/>
            <person name="Jarju S."/>
            <person name="Secka A."/>
            <person name="Antonio M."/>
            <person name="Oren A."/>
            <person name="Chaudhuri R.R."/>
            <person name="La Ragione R."/>
            <person name="Hildebrand F."/>
            <person name="Pallen M.J."/>
        </authorList>
    </citation>
    <scope>NUCLEOTIDE SEQUENCE</scope>
    <source>
        <strain evidence="10">ChiGjej4B4-7305</strain>
    </source>
</reference>
<evidence type="ECO:0000256" key="2">
    <source>
        <dbReference type="ARBA" id="ARBA00022448"/>
    </source>
</evidence>
<name>A0A9D2EG03_9MICO</name>
<dbReference type="InterPro" id="IPR035906">
    <property type="entry name" value="MetI-like_sf"/>
</dbReference>
<evidence type="ECO:0000313" key="11">
    <source>
        <dbReference type="Proteomes" id="UP000824037"/>
    </source>
</evidence>
<dbReference type="GO" id="GO:0055085">
    <property type="term" value="P:transmembrane transport"/>
    <property type="evidence" value="ECO:0007669"/>
    <property type="project" value="InterPro"/>
</dbReference>
<dbReference type="PANTHER" id="PTHR43227:SF11">
    <property type="entry name" value="BLL4140 PROTEIN"/>
    <property type="match status" value="1"/>
</dbReference>
<evidence type="ECO:0000256" key="7">
    <source>
        <dbReference type="RuleBase" id="RU363032"/>
    </source>
</evidence>
<keyword evidence="6 7" id="KW-0472">Membrane</keyword>
<feature type="transmembrane region" description="Helical" evidence="7">
    <location>
        <begin position="41"/>
        <end position="65"/>
    </location>
</feature>
<sequence>MAAPAIDPLARARPPGSPRRPRAGGATSPLQRRRARMFWPFLLPALVLYTVFMVGPTLASFWISLHSWDGISEMSWRGLTNFQLIFGDPVFRTALVNTLVILFGVGAAVFALSFALTMLLRDMAGRRFARAVIFFPSIVSPLVLAIFWGFLFQQGGLLDSFLTGIGVADRPNFLGDHLWLVVCVGMVWMSTGLYVTIIMAGVDQIPPYLYEECELAGASAWQRFRYVTFPLTWDVIATTTVLWTVSSLKIFDFILAFGGTTNDLPPSGTWNTALFIYGSTFGGRVPLYRFGYASAAAVVTLVTVIVLVVLLRRLTRREAVQL</sequence>
<comment type="similarity">
    <text evidence="7">Belongs to the binding-protein-dependent transport system permease family.</text>
</comment>
<keyword evidence="2 7" id="KW-0813">Transport</keyword>
<reference evidence="10" key="2">
    <citation type="submission" date="2021-04" db="EMBL/GenBank/DDBJ databases">
        <authorList>
            <person name="Gilroy R."/>
        </authorList>
    </citation>
    <scope>NUCLEOTIDE SEQUENCE</scope>
    <source>
        <strain evidence="10">ChiGjej4B4-7305</strain>
    </source>
</reference>
<evidence type="ECO:0000256" key="3">
    <source>
        <dbReference type="ARBA" id="ARBA00022475"/>
    </source>
</evidence>
<dbReference type="PROSITE" id="PS50928">
    <property type="entry name" value="ABC_TM1"/>
    <property type="match status" value="1"/>
</dbReference>
<dbReference type="Pfam" id="PF00528">
    <property type="entry name" value="BPD_transp_1"/>
    <property type="match status" value="1"/>
</dbReference>
<evidence type="ECO:0000256" key="8">
    <source>
        <dbReference type="SAM" id="MobiDB-lite"/>
    </source>
</evidence>
<dbReference type="AlphaFoldDB" id="A0A9D2EG03"/>
<evidence type="ECO:0000256" key="6">
    <source>
        <dbReference type="ARBA" id="ARBA00023136"/>
    </source>
</evidence>
<dbReference type="CDD" id="cd06261">
    <property type="entry name" value="TM_PBP2"/>
    <property type="match status" value="1"/>
</dbReference>
<feature type="transmembrane region" description="Helical" evidence="7">
    <location>
        <begin position="178"/>
        <end position="202"/>
    </location>
</feature>
<protein>
    <submittedName>
        <fullName evidence="10">Sugar ABC transporter permease</fullName>
    </submittedName>
</protein>
<comment type="subcellular location">
    <subcellularLocation>
        <location evidence="1 7">Cell membrane</location>
        <topology evidence="1 7">Multi-pass membrane protein</topology>
    </subcellularLocation>
</comment>
<accession>A0A9D2EG03</accession>
<dbReference type="InterPro" id="IPR000515">
    <property type="entry name" value="MetI-like"/>
</dbReference>
<evidence type="ECO:0000256" key="4">
    <source>
        <dbReference type="ARBA" id="ARBA00022692"/>
    </source>
</evidence>
<feature type="transmembrane region" description="Helical" evidence="7">
    <location>
        <begin position="132"/>
        <end position="152"/>
    </location>
</feature>
<evidence type="ECO:0000313" key="10">
    <source>
        <dbReference type="EMBL" id="HIZ36959.1"/>
    </source>
</evidence>
<evidence type="ECO:0000256" key="5">
    <source>
        <dbReference type="ARBA" id="ARBA00022989"/>
    </source>
</evidence>
<comment type="caution">
    <text evidence="10">The sequence shown here is derived from an EMBL/GenBank/DDBJ whole genome shotgun (WGS) entry which is preliminary data.</text>
</comment>
<dbReference type="GO" id="GO:0005886">
    <property type="term" value="C:plasma membrane"/>
    <property type="evidence" value="ECO:0007669"/>
    <property type="project" value="UniProtKB-SubCell"/>
</dbReference>
<keyword evidence="5 7" id="KW-1133">Transmembrane helix</keyword>
<feature type="region of interest" description="Disordered" evidence="8">
    <location>
        <begin position="1"/>
        <end position="29"/>
    </location>
</feature>
<feature type="transmembrane region" description="Helical" evidence="7">
    <location>
        <begin position="231"/>
        <end position="257"/>
    </location>
</feature>
<dbReference type="PANTHER" id="PTHR43227">
    <property type="entry name" value="BLL4140 PROTEIN"/>
    <property type="match status" value="1"/>
</dbReference>
<feature type="transmembrane region" description="Helical" evidence="7">
    <location>
        <begin position="290"/>
        <end position="311"/>
    </location>
</feature>
<dbReference type="Gene3D" id="1.10.3720.10">
    <property type="entry name" value="MetI-like"/>
    <property type="match status" value="1"/>
</dbReference>
<dbReference type="SUPFAM" id="SSF161098">
    <property type="entry name" value="MetI-like"/>
    <property type="match status" value="1"/>
</dbReference>
<keyword evidence="4 7" id="KW-0812">Transmembrane</keyword>
<feature type="transmembrane region" description="Helical" evidence="7">
    <location>
        <begin position="99"/>
        <end position="120"/>
    </location>
</feature>